<keyword evidence="2" id="KW-1185">Reference proteome</keyword>
<gene>
    <name evidence="1" type="ORF">IWX46DRAFT_457575</name>
</gene>
<evidence type="ECO:0008006" key="3">
    <source>
        <dbReference type="Google" id="ProtNLM"/>
    </source>
</evidence>
<protein>
    <recommendedName>
        <fullName evidence="3">Secreted protein</fullName>
    </recommendedName>
</protein>
<name>A0ABR1MHB4_9PEZI</name>
<evidence type="ECO:0000313" key="1">
    <source>
        <dbReference type="EMBL" id="KAK7549390.1"/>
    </source>
</evidence>
<dbReference type="EMBL" id="JBBPDW010000009">
    <property type="protein sequence ID" value="KAK7549390.1"/>
    <property type="molecule type" value="Genomic_DNA"/>
</dbReference>
<evidence type="ECO:0000313" key="2">
    <source>
        <dbReference type="Proteomes" id="UP001365128"/>
    </source>
</evidence>
<proteinExistence type="predicted"/>
<sequence>MSKIPLLVASTLIEALRIHAHFGTSQRHGFPFRLPQDRSLPSFMPMPNPLVPFRRSRPGLQVHLSSPSCLCFRSSSISIAIIARPSLPTHVLSWPAVCTALYDLLSVHSITIRHACCTIGYNPPALLLLLDCTASFAPLADSCRYLIDTVVHLQRRKGTKYGLRWHGKLKQS</sequence>
<accession>A0ABR1MHB4</accession>
<reference evidence="1 2" key="1">
    <citation type="submission" date="2024-04" db="EMBL/GenBank/DDBJ databases">
        <title>Phyllosticta paracitricarpa is synonymous to the EU quarantine fungus P. citricarpa based on phylogenomic analyses.</title>
        <authorList>
            <consortium name="Lawrence Berkeley National Laboratory"/>
            <person name="Van Ingen-Buijs V.A."/>
            <person name="Van Westerhoven A.C."/>
            <person name="Haridas S."/>
            <person name="Skiadas P."/>
            <person name="Martin F."/>
            <person name="Groenewald J.Z."/>
            <person name="Crous P.W."/>
            <person name="Seidl M.F."/>
        </authorList>
    </citation>
    <scope>NUCLEOTIDE SEQUENCE [LARGE SCALE GENOMIC DNA]</scope>
    <source>
        <strain evidence="1 2">CBS 122670</strain>
    </source>
</reference>
<dbReference type="Proteomes" id="UP001365128">
    <property type="component" value="Unassembled WGS sequence"/>
</dbReference>
<comment type="caution">
    <text evidence="1">The sequence shown here is derived from an EMBL/GenBank/DDBJ whole genome shotgun (WGS) entry which is preliminary data.</text>
</comment>
<organism evidence="1 2">
    <name type="scientific">Phyllosticta citricarpa</name>
    <dbReference type="NCBI Taxonomy" id="55181"/>
    <lineage>
        <taxon>Eukaryota</taxon>
        <taxon>Fungi</taxon>
        <taxon>Dikarya</taxon>
        <taxon>Ascomycota</taxon>
        <taxon>Pezizomycotina</taxon>
        <taxon>Dothideomycetes</taxon>
        <taxon>Dothideomycetes incertae sedis</taxon>
        <taxon>Botryosphaeriales</taxon>
        <taxon>Phyllostictaceae</taxon>
        <taxon>Phyllosticta</taxon>
    </lineage>
</organism>